<evidence type="ECO:0000313" key="3">
    <source>
        <dbReference type="Proteomes" id="UP000292235"/>
    </source>
</evidence>
<proteinExistence type="predicted"/>
<dbReference type="RefSeq" id="WP_131101414.1">
    <property type="nucleotide sequence ID" value="NZ_CP036455.1"/>
</dbReference>
<dbReference type="KEGG" id="strr:EKD16_23800"/>
<dbReference type="Proteomes" id="UP000292235">
    <property type="component" value="Chromosome"/>
</dbReference>
<reference evidence="2 3" key="1">
    <citation type="submission" date="2019-02" db="EMBL/GenBank/DDBJ databases">
        <authorList>
            <person name="Khodamoradi S."/>
            <person name="Hahnke R.L."/>
            <person name="Kaempfer P."/>
            <person name="Schumann P."/>
            <person name="Rohde M."/>
            <person name="Steinert M."/>
            <person name="Luzhetskyy A."/>
            <person name="Wink J."/>
            <person name="Ruckert C."/>
        </authorList>
    </citation>
    <scope>NUCLEOTIDE SEQUENCE [LARGE SCALE GENOMIC DNA]</scope>
    <source>
        <strain evidence="2 3">M2</strain>
    </source>
</reference>
<sequence>MRASGRDADSEMRVQLIAGLSLGVFGLAALATAVTRSEAGLGAAGAAAAVFALAFVLTASVRLHRLHRRSGADSEQADEES</sequence>
<keyword evidence="1" id="KW-0472">Membrane</keyword>
<evidence type="ECO:0000313" key="2">
    <source>
        <dbReference type="EMBL" id="QBI56506.1"/>
    </source>
</evidence>
<organism evidence="2 3">
    <name type="scientific">Streptomonospora litoralis</name>
    <dbReference type="NCBI Taxonomy" id="2498135"/>
    <lineage>
        <taxon>Bacteria</taxon>
        <taxon>Bacillati</taxon>
        <taxon>Actinomycetota</taxon>
        <taxon>Actinomycetes</taxon>
        <taxon>Streptosporangiales</taxon>
        <taxon>Nocardiopsidaceae</taxon>
        <taxon>Streptomonospora</taxon>
    </lineage>
</organism>
<keyword evidence="1" id="KW-0812">Transmembrane</keyword>
<accession>A0A4P6Q6U8</accession>
<name>A0A4P6Q6U8_9ACTN</name>
<keyword evidence="3" id="KW-1185">Reference proteome</keyword>
<evidence type="ECO:0000256" key="1">
    <source>
        <dbReference type="SAM" id="Phobius"/>
    </source>
</evidence>
<protein>
    <submittedName>
        <fullName evidence="2">Uncharacterized protein</fullName>
    </submittedName>
</protein>
<gene>
    <name evidence="2" type="ORF">EKD16_23800</name>
</gene>
<keyword evidence="1" id="KW-1133">Transmembrane helix</keyword>
<feature type="transmembrane region" description="Helical" evidence="1">
    <location>
        <begin position="41"/>
        <end position="61"/>
    </location>
</feature>
<dbReference type="EMBL" id="CP036455">
    <property type="protein sequence ID" value="QBI56506.1"/>
    <property type="molecule type" value="Genomic_DNA"/>
</dbReference>
<dbReference type="AlphaFoldDB" id="A0A4P6Q6U8"/>